<reference evidence="1" key="1">
    <citation type="journal article" date="2021" name="Proc. Natl. Acad. Sci. U.S.A.">
        <title>A Catalog of Tens of Thousands of Viruses from Human Metagenomes Reveals Hidden Associations with Chronic Diseases.</title>
        <authorList>
            <person name="Tisza M.J."/>
            <person name="Buck C.B."/>
        </authorList>
    </citation>
    <scope>NUCLEOTIDE SEQUENCE</scope>
    <source>
        <strain evidence="1">CteLh2</strain>
    </source>
</reference>
<proteinExistence type="predicted"/>
<evidence type="ECO:0000313" key="1">
    <source>
        <dbReference type="EMBL" id="DAF89797.1"/>
    </source>
</evidence>
<organism evidence="1">
    <name type="scientific">Siphoviridae sp. cteLh2</name>
    <dbReference type="NCBI Taxonomy" id="2825590"/>
    <lineage>
        <taxon>Viruses</taxon>
        <taxon>Duplodnaviria</taxon>
        <taxon>Heunggongvirae</taxon>
        <taxon>Uroviricota</taxon>
        <taxon>Caudoviricetes</taxon>
    </lineage>
</organism>
<name>A0A8S5U5V4_9CAUD</name>
<sequence length="75" mass="8736">MDVKDTSKALSIIIQDIKSDKELGSLFQFWKEQVLSELLDSFDVEYGNKPKLIMLDYDKLHDTAIKIVKRIGQEY</sequence>
<accession>A0A8S5U5V4</accession>
<protein>
    <submittedName>
        <fullName evidence="1">Uncharacterized protein</fullName>
    </submittedName>
</protein>
<dbReference type="EMBL" id="BK016017">
    <property type="protein sequence ID" value="DAF89797.1"/>
    <property type="molecule type" value="Genomic_DNA"/>
</dbReference>